<evidence type="ECO:0000313" key="2">
    <source>
        <dbReference type="EMBL" id="GGD43414.1"/>
    </source>
</evidence>
<feature type="domain" description="Cupin type-2" evidence="1">
    <location>
        <begin position="26"/>
        <end position="90"/>
    </location>
</feature>
<dbReference type="InterPro" id="IPR011051">
    <property type="entry name" value="RmlC_Cupin_sf"/>
</dbReference>
<dbReference type="PANTHER" id="PTHR36440:SF1">
    <property type="entry name" value="PUTATIVE (AFU_ORTHOLOGUE AFUA_8G07350)-RELATED"/>
    <property type="match status" value="1"/>
</dbReference>
<proteinExistence type="predicted"/>
<dbReference type="InterPro" id="IPR014710">
    <property type="entry name" value="RmlC-like_jellyroll"/>
</dbReference>
<accession>A0A916YFM4</accession>
<evidence type="ECO:0000259" key="1">
    <source>
        <dbReference type="Pfam" id="PF07883"/>
    </source>
</evidence>
<keyword evidence="3" id="KW-1185">Reference proteome</keyword>
<dbReference type="EMBL" id="BMKK01000001">
    <property type="protein sequence ID" value="GGD43414.1"/>
    <property type="molecule type" value="Genomic_DNA"/>
</dbReference>
<organism evidence="2 3">
    <name type="scientific">Emticicia aquatilis</name>
    <dbReference type="NCBI Taxonomy" id="1537369"/>
    <lineage>
        <taxon>Bacteria</taxon>
        <taxon>Pseudomonadati</taxon>
        <taxon>Bacteroidota</taxon>
        <taxon>Cytophagia</taxon>
        <taxon>Cytophagales</taxon>
        <taxon>Leadbetterellaceae</taxon>
        <taxon>Emticicia</taxon>
    </lineage>
</organism>
<dbReference type="InterPro" id="IPR053146">
    <property type="entry name" value="QDO-like"/>
</dbReference>
<dbReference type="Pfam" id="PF07883">
    <property type="entry name" value="Cupin_2"/>
    <property type="match status" value="1"/>
</dbReference>
<gene>
    <name evidence="2" type="ORF">GCM10011514_04180</name>
</gene>
<dbReference type="RefSeq" id="WP_188764165.1">
    <property type="nucleotide sequence ID" value="NZ_BMKK01000001.1"/>
</dbReference>
<sequence length="175" mass="19528">MDLSEKVTPSQMLKEESEQGIIALSMYVAPKYKTPKHFHEYFTENFEVVKGKITFIAGNERIILQSGGKISVPAGTIHAFQNDENTSAIVKVSVSDHQDDFVAAFSIYHGLIRDGLVDKKMHPKNFGDLALFLKLTNSRMPGFAKYVVEPFFLRAAAKAEASGRLNELKNQYAIS</sequence>
<evidence type="ECO:0000313" key="3">
    <source>
        <dbReference type="Proteomes" id="UP000609064"/>
    </source>
</evidence>
<name>A0A916YFM4_9BACT</name>
<reference evidence="2" key="2">
    <citation type="submission" date="2020-09" db="EMBL/GenBank/DDBJ databases">
        <authorList>
            <person name="Sun Q."/>
            <person name="Zhou Y."/>
        </authorList>
    </citation>
    <scope>NUCLEOTIDE SEQUENCE</scope>
    <source>
        <strain evidence="2">CGMCC 1.15958</strain>
    </source>
</reference>
<dbReference type="AlphaFoldDB" id="A0A916YFM4"/>
<dbReference type="Gene3D" id="2.60.120.10">
    <property type="entry name" value="Jelly Rolls"/>
    <property type="match status" value="1"/>
</dbReference>
<dbReference type="Proteomes" id="UP000609064">
    <property type="component" value="Unassembled WGS sequence"/>
</dbReference>
<dbReference type="SUPFAM" id="SSF51182">
    <property type="entry name" value="RmlC-like cupins"/>
    <property type="match status" value="1"/>
</dbReference>
<comment type="caution">
    <text evidence="2">The sequence shown here is derived from an EMBL/GenBank/DDBJ whole genome shotgun (WGS) entry which is preliminary data.</text>
</comment>
<protein>
    <recommendedName>
        <fullName evidence="1">Cupin type-2 domain-containing protein</fullName>
    </recommendedName>
</protein>
<dbReference type="InterPro" id="IPR013096">
    <property type="entry name" value="Cupin_2"/>
</dbReference>
<reference evidence="2" key="1">
    <citation type="journal article" date="2014" name="Int. J. Syst. Evol. Microbiol.">
        <title>Complete genome sequence of Corynebacterium casei LMG S-19264T (=DSM 44701T), isolated from a smear-ripened cheese.</title>
        <authorList>
            <consortium name="US DOE Joint Genome Institute (JGI-PGF)"/>
            <person name="Walter F."/>
            <person name="Albersmeier A."/>
            <person name="Kalinowski J."/>
            <person name="Ruckert C."/>
        </authorList>
    </citation>
    <scope>NUCLEOTIDE SEQUENCE</scope>
    <source>
        <strain evidence="2">CGMCC 1.15958</strain>
    </source>
</reference>
<dbReference type="PANTHER" id="PTHR36440">
    <property type="entry name" value="PUTATIVE (AFU_ORTHOLOGUE AFUA_8G07350)-RELATED"/>
    <property type="match status" value="1"/>
</dbReference>